<feature type="signal peptide" evidence="10">
    <location>
        <begin position="1"/>
        <end position="26"/>
    </location>
</feature>
<sequence length="430" mass="46925">MELRMKKVSLIAAAVASTLAAGTAFAAGTDVTTDGWEVHGYMSSNYRLIDGNTNATTFNKGDYHVAGSSATSESTNQVEFVVKKHTEYESGVWANYNVRAEYGNGNSYAYSSSGNQKNNTDSQFEVKEAFVELGALPYLGEDSVVWAGQRFLNRSAGILSGEFWKQSSGVGAGFETKLAGHKFGVAAVSADPKNTVNDSSLERKTRTSLDVYFYGLDVGIGSLDLDAKFMKQDKNNASAADEAENGVGFSVTLNSSYYGLDGWTQTGIAYGKGMATNRGVNFGEWNDTFKEDDNSLFITSYGVLNISDSVQLGTEFTHWEMMEIGAWGLGDGGSRTMFAARPSFKINDNFRFEVTASYAMEKAEQWHKQDGSWMFVEAAPIFTVNADYFGRPQIKPYIAYMKALEDGVGNKGINGEQDETVVGVHAEIWF</sequence>
<dbReference type="Proteomes" id="UP000075609">
    <property type="component" value="Unassembled WGS sequence"/>
</dbReference>
<comment type="similarity">
    <text evidence="2">Belongs to the porin LamB (TC 1.B.3) family.</text>
</comment>
<evidence type="ECO:0000256" key="5">
    <source>
        <dbReference type="ARBA" id="ARBA00022692"/>
    </source>
</evidence>
<gene>
    <name evidence="11" type="ORF">ATY35_00850</name>
</gene>
<proteinExistence type="inferred from homology"/>
<evidence type="ECO:0000313" key="11">
    <source>
        <dbReference type="EMBL" id="KYN91166.1"/>
    </source>
</evidence>
<evidence type="ECO:0000256" key="6">
    <source>
        <dbReference type="ARBA" id="ARBA00023065"/>
    </source>
</evidence>
<dbReference type="InterPro" id="IPR003192">
    <property type="entry name" value="Porin_LamB"/>
</dbReference>
<organism evidence="11 12">
    <name type="scientific">Vibrio cidicii</name>
    <dbReference type="NCBI Taxonomy" id="1763883"/>
    <lineage>
        <taxon>Bacteria</taxon>
        <taxon>Pseudomonadati</taxon>
        <taxon>Pseudomonadota</taxon>
        <taxon>Gammaproteobacteria</taxon>
        <taxon>Vibrionales</taxon>
        <taxon>Vibrionaceae</taxon>
        <taxon>Vibrio</taxon>
    </lineage>
</organism>
<keyword evidence="10" id="KW-0732">Signal</keyword>
<keyword evidence="7" id="KW-0626">Porin</keyword>
<comment type="subcellular location">
    <subcellularLocation>
        <location evidence="1">Cell outer membrane</location>
        <topology evidence="1">Multi-pass membrane protein</topology>
    </subcellularLocation>
</comment>
<feature type="chain" id="PRO_5045635269" evidence="10">
    <location>
        <begin position="27"/>
        <end position="430"/>
    </location>
</feature>
<protein>
    <submittedName>
        <fullName evidence="11">Maltoporin</fullName>
    </submittedName>
</protein>
<comment type="caution">
    <text evidence="11">The sequence shown here is derived from an EMBL/GenBank/DDBJ whole genome shotgun (WGS) entry which is preliminary data.</text>
</comment>
<dbReference type="EMBL" id="LOBP01000001">
    <property type="protein sequence ID" value="KYN91166.1"/>
    <property type="molecule type" value="Genomic_DNA"/>
</dbReference>
<evidence type="ECO:0000256" key="1">
    <source>
        <dbReference type="ARBA" id="ARBA00004571"/>
    </source>
</evidence>
<keyword evidence="8" id="KW-0472">Membrane</keyword>
<dbReference type="PANTHER" id="PTHR38762:SF1">
    <property type="entry name" value="CRYPTIC OUTER MEMBRANE PORIN BGLH-RELATED"/>
    <property type="match status" value="1"/>
</dbReference>
<evidence type="ECO:0000256" key="9">
    <source>
        <dbReference type="ARBA" id="ARBA00023237"/>
    </source>
</evidence>
<dbReference type="Gene3D" id="2.40.170.10">
    <property type="entry name" value="Porin, LamB type"/>
    <property type="match status" value="1"/>
</dbReference>
<dbReference type="Pfam" id="PF02264">
    <property type="entry name" value="LamB"/>
    <property type="match status" value="1"/>
</dbReference>
<keyword evidence="9" id="KW-0998">Cell outer membrane</keyword>
<evidence type="ECO:0000256" key="2">
    <source>
        <dbReference type="ARBA" id="ARBA00007055"/>
    </source>
</evidence>
<reference evidence="11 12" key="1">
    <citation type="submission" date="2015-12" db="EMBL/GenBank/DDBJ databases">
        <authorList>
            <person name="Tarr C.L."/>
            <person name="Gladney L.M."/>
        </authorList>
    </citation>
    <scope>NUCLEOTIDE SEQUENCE [LARGE SCALE GENOMIC DNA]</scope>
    <source>
        <strain evidence="11 12">1048-83</strain>
    </source>
</reference>
<dbReference type="InterPro" id="IPR036998">
    <property type="entry name" value="Porin_LamB_sf"/>
</dbReference>
<evidence type="ECO:0000313" key="12">
    <source>
        <dbReference type="Proteomes" id="UP000075609"/>
    </source>
</evidence>
<dbReference type="PANTHER" id="PTHR38762">
    <property type="entry name" value="CRYPTIC OUTER MEMBRANE PORIN BGLH-RELATED"/>
    <property type="match status" value="1"/>
</dbReference>
<keyword evidence="4" id="KW-1134">Transmembrane beta strand</keyword>
<dbReference type="SUPFAM" id="SSF56935">
    <property type="entry name" value="Porins"/>
    <property type="match status" value="1"/>
</dbReference>
<keyword evidence="3" id="KW-0813">Transport</keyword>
<keyword evidence="12" id="KW-1185">Reference proteome</keyword>
<dbReference type="InterPro" id="IPR050286">
    <property type="entry name" value="G_neg_Bact_CarbUptk_Porin"/>
</dbReference>
<keyword evidence="5" id="KW-0812">Transmembrane</keyword>
<evidence type="ECO:0000256" key="10">
    <source>
        <dbReference type="SAM" id="SignalP"/>
    </source>
</evidence>
<evidence type="ECO:0000256" key="4">
    <source>
        <dbReference type="ARBA" id="ARBA00022452"/>
    </source>
</evidence>
<keyword evidence="6" id="KW-0406">Ion transport</keyword>
<name>A0ABR5W7H8_9VIBR</name>
<evidence type="ECO:0000256" key="8">
    <source>
        <dbReference type="ARBA" id="ARBA00023136"/>
    </source>
</evidence>
<evidence type="ECO:0000256" key="7">
    <source>
        <dbReference type="ARBA" id="ARBA00023114"/>
    </source>
</evidence>
<evidence type="ECO:0000256" key="3">
    <source>
        <dbReference type="ARBA" id="ARBA00022448"/>
    </source>
</evidence>
<accession>A0ABR5W7H8</accession>